<evidence type="ECO:0000256" key="1">
    <source>
        <dbReference type="SAM" id="Phobius"/>
    </source>
</evidence>
<evidence type="ECO:0000313" key="2">
    <source>
        <dbReference type="EMBL" id="GAA0361240.1"/>
    </source>
</evidence>
<feature type="transmembrane region" description="Helical" evidence="1">
    <location>
        <begin position="44"/>
        <end position="61"/>
    </location>
</feature>
<accession>A0ABN0XDG6</accession>
<dbReference type="EMBL" id="BAAAEI010000014">
    <property type="protein sequence ID" value="GAA0361240.1"/>
    <property type="molecule type" value="Genomic_DNA"/>
</dbReference>
<name>A0ABN0XDG6_9ALTE</name>
<keyword evidence="3" id="KW-1185">Reference proteome</keyword>
<protein>
    <submittedName>
        <fullName evidence="2">Uncharacterized protein</fullName>
    </submittedName>
</protein>
<feature type="transmembrane region" description="Helical" evidence="1">
    <location>
        <begin position="6"/>
        <end position="32"/>
    </location>
</feature>
<organism evidence="2 3">
    <name type="scientific">Bowmanella denitrificans</name>
    <dbReference type="NCBI Taxonomy" id="366582"/>
    <lineage>
        <taxon>Bacteria</taxon>
        <taxon>Pseudomonadati</taxon>
        <taxon>Pseudomonadota</taxon>
        <taxon>Gammaproteobacteria</taxon>
        <taxon>Alteromonadales</taxon>
        <taxon>Alteromonadaceae</taxon>
        <taxon>Bowmanella</taxon>
    </lineage>
</organism>
<sequence>MDFNSSFDGVVLITCGVLVLLYGAGVLFPTLAKAETIARRKMKSVMYIGLGIIVVGIVQLLRGLV</sequence>
<dbReference type="Proteomes" id="UP001501757">
    <property type="component" value="Unassembled WGS sequence"/>
</dbReference>
<reference evidence="2 3" key="1">
    <citation type="journal article" date="2019" name="Int. J. Syst. Evol. Microbiol.">
        <title>The Global Catalogue of Microorganisms (GCM) 10K type strain sequencing project: providing services to taxonomists for standard genome sequencing and annotation.</title>
        <authorList>
            <consortium name="The Broad Institute Genomics Platform"/>
            <consortium name="The Broad Institute Genome Sequencing Center for Infectious Disease"/>
            <person name="Wu L."/>
            <person name="Ma J."/>
        </authorList>
    </citation>
    <scope>NUCLEOTIDE SEQUENCE [LARGE SCALE GENOMIC DNA]</scope>
    <source>
        <strain evidence="2 3">JCM 13378</strain>
    </source>
</reference>
<dbReference type="RefSeq" id="WP_343845572.1">
    <property type="nucleotide sequence ID" value="NZ_BAAAEI010000014.1"/>
</dbReference>
<comment type="caution">
    <text evidence="2">The sequence shown here is derived from an EMBL/GenBank/DDBJ whole genome shotgun (WGS) entry which is preliminary data.</text>
</comment>
<evidence type="ECO:0000313" key="3">
    <source>
        <dbReference type="Proteomes" id="UP001501757"/>
    </source>
</evidence>
<keyword evidence="1" id="KW-1133">Transmembrane helix</keyword>
<keyword evidence="1" id="KW-0472">Membrane</keyword>
<keyword evidence="1" id="KW-0812">Transmembrane</keyword>
<proteinExistence type="predicted"/>
<gene>
    <name evidence="2" type="ORF">GCM10009092_26970</name>
</gene>